<dbReference type="STRING" id="5722.A2EM40"/>
<proteinExistence type="inferred from homology"/>
<protein>
    <recommendedName>
        <fullName evidence="2">SRR1-like domain-containing protein</fullName>
    </recommendedName>
</protein>
<accession>A2EM40</accession>
<dbReference type="PANTHER" id="PTHR28626:SF3">
    <property type="entry name" value="SRR1-LIKE PROTEIN"/>
    <property type="match status" value="1"/>
</dbReference>
<dbReference type="RefSeq" id="XP_001318522.1">
    <property type="nucleotide sequence ID" value="XM_001318487.1"/>
</dbReference>
<reference evidence="3" key="2">
    <citation type="journal article" date="2007" name="Science">
        <title>Draft genome sequence of the sexually transmitted pathogen Trichomonas vaginalis.</title>
        <authorList>
            <person name="Carlton J.M."/>
            <person name="Hirt R.P."/>
            <person name="Silva J.C."/>
            <person name="Delcher A.L."/>
            <person name="Schatz M."/>
            <person name="Zhao Q."/>
            <person name="Wortman J.R."/>
            <person name="Bidwell S.L."/>
            <person name="Alsmark U.C.M."/>
            <person name="Besteiro S."/>
            <person name="Sicheritz-Ponten T."/>
            <person name="Noel C.J."/>
            <person name="Dacks J.B."/>
            <person name="Foster P.G."/>
            <person name="Simillion C."/>
            <person name="Van de Peer Y."/>
            <person name="Miranda-Saavedra D."/>
            <person name="Barton G.J."/>
            <person name="Westrop G.D."/>
            <person name="Mueller S."/>
            <person name="Dessi D."/>
            <person name="Fiori P.L."/>
            <person name="Ren Q."/>
            <person name="Paulsen I."/>
            <person name="Zhang H."/>
            <person name="Bastida-Corcuera F.D."/>
            <person name="Simoes-Barbosa A."/>
            <person name="Brown M.T."/>
            <person name="Hayes R.D."/>
            <person name="Mukherjee M."/>
            <person name="Okumura C.Y."/>
            <person name="Schneider R."/>
            <person name="Smith A.J."/>
            <person name="Vanacova S."/>
            <person name="Villalvazo M."/>
            <person name="Haas B.J."/>
            <person name="Pertea M."/>
            <person name="Feldblyum T.V."/>
            <person name="Utterback T.R."/>
            <person name="Shu C.L."/>
            <person name="Osoegawa K."/>
            <person name="de Jong P.J."/>
            <person name="Hrdy I."/>
            <person name="Horvathova L."/>
            <person name="Zubacova Z."/>
            <person name="Dolezal P."/>
            <person name="Malik S.B."/>
            <person name="Logsdon J.M. Jr."/>
            <person name="Henze K."/>
            <person name="Gupta A."/>
            <person name="Wang C.C."/>
            <person name="Dunne R.L."/>
            <person name="Upcroft J.A."/>
            <person name="Upcroft P."/>
            <person name="White O."/>
            <person name="Salzberg S.L."/>
            <person name="Tang P."/>
            <person name="Chiu C.-H."/>
            <person name="Lee Y.-S."/>
            <person name="Embley T.M."/>
            <person name="Coombs G.H."/>
            <person name="Mottram J.C."/>
            <person name="Tachezy J."/>
            <person name="Fraser-Liggett C.M."/>
            <person name="Johnson P.J."/>
        </authorList>
    </citation>
    <scope>NUCLEOTIDE SEQUENCE [LARGE SCALE GENOMIC DNA]</scope>
    <source>
        <strain evidence="3">G3</strain>
    </source>
</reference>
<dbReference type="GO" id="GO:0005634">
    <property type="term" value="C:nucleus"/>
    <property type="evidence" value="ECO:0000318"/>
    <property type="project" value="GO_Central"/>
</dbReference>
<dbReference type="PANTHER" id="PTHR28626">
    <property type="entry name" value="SRR1-LIKE PROTEIN"/>
    <property type="match status" value="1"/>
</dbReference>
<comment type="similarity">
    <text evidence="1">Belongs to the SRR1 family.</text>
</comment>
<dbReference type="KEGG" id="tva:4764174"/>
<gene>
    <name evidence="3" type="ORF">TVAG_475330</name>
</gene>
<dbReference type="Pfam" id="PF07985">
    <property type="entry name" value="SRR1"/>
    <property type="match status" value="1"/>
</dbReference>
<dbReference type="Proteomes" id="UP000001542">
    <property type="component" value="Unassembled WGS sequence"/>
</dbReference>
<dbReference type="OrthoDB" id="551431at2759"/>
<dbReference type="VEuPathDB" id="TrichDB:TVAGG3_0613650"/>
<evidence type="ECO:0000256" key="1">
    <source>
        <dbReference type="ARBA" id="ARBA00009856"/>
    </source>
</evidence>
<keyword evidence="4" id="KW-1185">Reference proteome</keyword>
<evidence type="ECO:0000313" key="4">
    <source>
        <dbReference type="Proteomes" id="UP000001542"/>
    </source>
</evidence>
<evidence type="ECO:0000313" key="3">
    <source>
        <dbReference type="EMBL" id="EAY06299.1"/>
    </source>
</evidence>
<name>A2EM40_TRIV3</name>
<feature type="domain" description="SRR1-like" evidence="2">
    <location>
        <begin position="49"/>
        <end position="170"/>
    </location>
</feature>
<reference evidence="3" key="1">
    <citation type="submission" date="2006-10" db="EMBL/GenBank/DDBJ databases">
        <authorList>
            <person name="Amadeo P."/>
            <person name="Zhao Q."/>
            <person name="Wortman J."/>
            <person name="Fraser-Liggett C."/>
            <person name="Carlton J."/>
        </authorList>
    </citation>
    <scope>NUCLEOTIDE SEQUENCE</scope>
    <source>
        <strain evidence="3">G3</strain>
    </source>
</reference>
<dbReference type="eggNOG" id="KOG3131">
    <property type="taxonomic scope" value="Eukaryota"/>
</dbReference>
<evidence type="ECO:0000259" key="2">
    <source>
        <dbReference type="Pfam" id="PF07985"/>
    </source>
</evidence>
<dbReference type="GO" id="GO:0005737">
    <property type="term" value="C:cytoplasm"/>
    <property type="evidence" value="ECO:0000318"/>
    <property type="project" value="GO_Central"/>
</dbReference>
<dbReference type="InterPro" id="IPR040044">
    <property type="entry name" value="SRR1L"/>
</dbReference>
<organism evidence="3 4">
    <name type="scientific">Trichomonas vaginalis (strain ATCC PRA-98 / G3)</name>
    <dbReference type="NCBI Taxonomy" id="412133"/>
    <lineage>
        <taxon>Eukaryota</taxon>
        <taxon>Metamonada</taxon>
        <taxon>Parabasalia</taxon>
        <taxon>Trichomonadida</taxon>
        <taxon>Trichomonadidae</taxon>
        <taxon>Trichomonas</taxon>
    </lineage>
</organism>
<dbReference type="AlphaFoldDB" id="A2EM40"/>
<dbReference type="InParanoid" id="A2EM40"/>
<sequence>MSRRKKKDHSWADIQILEPSIPIDKLENEIRKYNPASYPAFNELIKIFTEKKINSIIVLGLGDMCTEISARKQISFILSIIEKFDIKNIRFYDPISCKNCNGFLESKGFHIDSENLYGQYEASPNSAFFIFHGPHFLYHNLITTNLTPDKLANIVIIGNSIENSRNLKNSSGFIMGEAFDAGILNETMLNFNHDPSFDNTALITAQTENFPPLDNKIWSKRQIIISDGEK</sequence>
<dbReference type="EMBL" id="DS113427">
    <property type="protein sequence ID" value="EAY06299.1"/>
    <property type="molecule type" value="Genomic_DNA"/>
</dbReference>
<dbReference type="InterPro" id="IPR012942">
    <property type="entry name" value="SRR1-like"/>
</dbReference>
<dbReference type="VEuPathDB" id="TrichDB:TVAG_475330"/>